<evidence type="ECO:0000256" key="1">
    <source>
        <dbReference type="ARBA" id="ARBA00023239"/>
    </source>
</evidence>
<evidence type="ECO:0000313" key="4">
    <source>
        <dbReference type="Proteomes" id="UP000197174"/>
    </source>
</evidence>
<proteinExistence type="predicted"/>
<dbReference type="InterPro" id="IPR032465">
    <property type="entry name" value="ACMSD"/>
</dbReference>
<dbReference type="InterPro" id="IPR032466">
    <property type="entry name" value="Metal_Hydrolase"/>
</dbReference>
<keyword evidence="1" id="KW-0456">Lyase</keyword>
<accession>A0A246RPL3</accession>
<organism evidence="3 4">
    <name type="scientific">Micromonospora wenchangensis</name>
    <dbReference type="NCBI Taxonomy" id="1185415"/>
    <lineage>
        <taxon>Bacteria</taxon>
        <taxon>Bacillati</taxon>
        <taxon>Actinomycetota</taxon>
        <taxon>Actinomycetes</taxon>
        <taxon>Micromonosporales</taxon>
        <taxon>Micromonosporaceae</taxon>
        <taxon>Micromonospora</taxon>
    </lineage>
</organism>
<dbReference type="SUPFAM" id="SSF51556">
    <property type="entry name" value="Metallo-dependent hydrolases"/>
    <property type="match status" value="1"/>
</dbReference>
<feature type="domain" description="Amidohydrolase-related" evidence="2">
    <location>
        <begin position="106"/>
        <end position="310"/>
    </location>
</feature>
<gene>
    <name evidence="3" type="ORF">B5D80_09075</name>
</gene>
<evidence type="ECO:0000313" key="3">
    <source>
        <dbReference type="EMBL" id="OWV09537.1"/>
    </source>
</evidence>
<name>A0A246RPL3_9ACTN</name>
<dbReference type="Proteomes" id="UP000197174">
    <property type="component" value="Unassembled WGS sequence"/>
</dbReference>
<dbReference type="GO" id="GO:0016831">
    <property type="term" value="F:carboxy-lyase activity"/>
    <property type="evidence" value="ECO:0007669"/>
    <property type="project" value="InterPro"/>
</dbReference>
<dbReference type="Gene3D" id="3.20.20.140">
    <property type="entry name" value="Metal-dependent hydrolases"/>
    <property type="match status" value="1"/>
</dbReference>
<keyword evidence="4" id="KW-1185">Reference proteome</keyword>
<dbReference type="InterPro" id="IPR006680">
    <property type="entry name" value="Amidohydro-rel"/>
</dbReference>
<reference evidence="3 4" key="1">
    <citation type="submission" date="2017-03" db="EMBL/GenBank/DDBJ databases">
        <title>Whole genome sequence of Micromonospora wenchangensis, isolated from mangrove soil.</title>
        <authorList>
            <person name="Yang H."/>
        </authorList>
    </citation>
    <scope>NUCLEOTIDE SEQUENCE [LARGE SCALE GENOMIC DNA]</scope>
    <source>
        <strain evidence="3 4">CCTCC AA 2012002</strain>
    </source>
</reference>
<dbReference type="EMBL" id="MZMV01000011">
    <property type="protein sequence ID" value="OWV09537.1"/>
    <property type="molecule type" value="Genomic_DNA"/>
</dbReference>
<protein>
    <recommendedName>
        <fullName evidence="2">Amidohydrolase-related domain-containing protein</fullName>
    </recommendedName>
</protein>
<dbReference type="GO" id="GO:0016787">
    <property type="term" value="F:hydrolase activity"/>
    <property type="evidence" value="ECO:0007669"/>
    <property type="project" value="InterPro"/>
</dbReference>
<dbReference type="PANTHER" id="PTHR21240">
    <property type="entry name" value="2-AMINO-3-CARBOXYLMUCONATE-6-SEMIALDEHYDE DECARBOXYLASE"/>
    <property type="match status" value="1"/>
</dbReference>
<dbReference type="PANTHER" id="PTHR21240:SF19">
    <property type="entry name" value="CATALYTIC_ HYDROLASE"/>
    <property type="match status" value="1"/>
</dbReference>
<dbReference type="Pfam" id="PF04909">
    <property type="entry name" value="Amidohydro_2"/>
    <property type="match status" value="1"/>
</dbReference>
<dbReference type="AlphaFoldDB" id="A0A246RPL3"/>
<evidence type="ECO:0000259" key="2">
    <source>
        <dbReference type="Pfam" id="PF04909"/>
    </source>
</evidence>
<sequence length="312" mass="34293">MPNPVVSSTAVTSADVVDTKLFREVVTVYTGAIDVVVNPYTPEIVAGRPAWSKDFLGRKIGVGDRLPGTTIEEYLAKMDRAGIARSFLIAAKLGPAGDVNSYALQVETVAELVAAHPDRFSGLVGLDPTAGMAELRHLERAVTEYGFVGAHSYPHWFGLPPDHRRYYPIYAKCAELGVPIQLQVGHCLRYDDARPLRSVGRPITLDTVACEFPELKLVGIHTGWPWTEEMIAVAYKHPNVYIGVDAYAPKHWPAALVHYMNTFGREKVLFGTDYPVIDPERAMTEFAELGLRAESATAVLRDNALRLYGLTG</sequence>
<comment type="caution">
    <text evidence="3">The sequence shown here is derived from an EMBL/GenBank/DDBJ whole genome shotgun (WGS) entry which is preliminary data.</text>
</comment>